<feature type="binding site" description="covalent" evidence="4">
    <location>
        <position position="356"/>
    </location>
    <ligand>
        <name>heme c</name>
        <dbReference type="ChEBI" id="CHEBI:61717"/>
        <label>3</label>
    </ligand>
</feature>
<dbReference type="PANTHER" id="PTHR35008">
    <property type="entry name" value="BLL4482 PROTEIN-RELATED"/>
    <property type="match status" value="1"/>
</dbReference>
<feature type="domain" description="Cytochrome c" evidence="8">
    <location>
        <begin position="74"/>
        <end position="177"/>
    </location>
</feature>
<keyword evidence="10" id="KW-1185">Reference proteome</keyword>
<dbReference type="EMBL" id="CP060714">
    <property type="protein sequence ID" value="QNN58066.1"/>
    <property type="molecule type" value="Genomic_DNA"/>
</dbReference>
<dbReference type="GO" id="GO:0009055">
    <property type="term" value="F:electron transfer activity"/>
    <property type="evidence" value="ECO:0007669"/>
    <property type="project" value="InterPro"/>
</dbReference>
<feature type="transmembrane region" description="Helical" evidence="7">
    <location>
        <begin position="38"/>
        <end position="56"/>
    </location>
</feature>
<feature type="binding site" description="covalent" evidence="4">
    <location>
        <position position="235"/>
    </location>
    <ligand>
        <name>heme c</name>
        <dbReference type="ChEBI" id="CHEBI:61717"/>
        <label>2</label>
    </ligand>
</feature>
<comment type="cofactor">
    <cofactor evidence="4">
        <name>heme c</name>
        <dbReference type="ChEBI" id="CHEBI:61717"/>
    </cofactor>
    <text evidence="4">Binds 3 heme c groups covalently per subunit.</text>
</comment>
<feature type="binding site" description="axial binding residue" evidence="5">
    <location>
        <position position="239"/>
    </location>
    <ligand>
        <name>heme c</name>
        <dbReference type="ChEBI" id="CHEBI:61717"/>
        <label>2</label>
    </ligand>
    <ligandPart>
        <name>Fe</name>
        <dbReference type="ChEBI" id="CHEBI:18248"/>
    </ligandPart>
</feature>
<proteinExistence type="predicted"/>
<dbReference type="InterPro" id="IPR009056">
    <property type="entry name" value="Cyt_c-like_dom"/>
</dbReference>
<feature type="binding site" description="covalent" evidence="4">
    <location>
        <position position="238"/>
    </location>
    <ligand>
        <name>heme c</name>
        <dbReference type="ChEBI" id="CHEBI:61717"/>
        <label>2</label>
    </ligand>
</feature>
<dbReference type="PANTHER" id="PTHR35008:SF4">
    <property type="entry name" value="BLL4482 PROTEIN"/>
    <property type="match status" value="1"/>
</dbReference>
<sequence>MSAMNPHSAPLESPPQPHAQQPRASATRPRRRHLLRNAAVLILVLLVLFAIAAIMGNRHVLPDREPQKVQVTPQQLKQGEYLARMGDCAACHSSGKAPAFAGGTPLETGFGTVFGTNITPDPDLGIGRWSADEFYKAVTNGTAPGGRQLYPAMPYASYHRMKREDADLIYGYLMNQPAAATPNQKPQMPFPFNLRVLMLGWKMLYLRGDELPTASQGQSAEWQRGRYLGNVMGHCAECHTPRSALGGMEKSHWLAGGTLGLFSAPGITAGQLAERGWSAESLEQFLRRGYSASGSAFDEMHPVIANSTQYLSDADARAMVTFLLGDAPPPPQPVAPIDTTSLAAGRSHYMALCASCHGSEGLGRQLTMPPLHGNSTVRQADGRNLVLSILVGLPRRTGEQAGPTTLPGMPGFAHELDDQAVADLANYVRGQMGGQRADITAARAAELRGAAKKADRAIAP</sequence>
<dbReference type="AlphaFoldDB" id="A0A7G9RR41"/>
<feature type="binding site" description="axial binding residue" evidence="5">
    <location>
        <position position="357"/>
    </location>
    <ligand>
        <name>heme c</name>
        <dbReference type="ChEBI" id="CHEBI:61717"/>
        <label>3</label>
    </ligand>
    <ligandPart>
        <name>Fe</name>
        <dbReference type="ChEBI" id="CHEBI:18248"/>
    </ligandPart>
</feature>
<dbReference type="GO" id="GO:0016020">
    <property type="term" value="C:membrane"/>
    <property type="evidence" value="ECO:0007669"/>
    <property type="project" value="InterPro"/>
</dbReference>
<accession>A0A7G9RR41</accession>
<feature type="binding site" description="covalent" evidence="4">
    <location>
        <position position="353"/>
    </location>
    <ligand>
        <name>heme c</name>
        <dbReference type="ChEBI" id="CHEBI:61717"/>
        <label>3</label>
    </ligand>
</feature>
<dbReference type="PIRSF" id="PIRSF000018">
    <property type="entry name" value="Mb_ADH_cyt_c"/>
    <property type="match status" value="1"/>
</dbReference>
<reference evidence="9 10" key="1">
    <citation type="submission" date="2020-08" db="EMBL/GenBank/DDBJ databases">
        <title>Genome sequence of Diaphorobacter ruginosibacter DSM 27467T.</title>
        <authorList>
            <person name="Hyun D.-W."/>
            <person name="Bae J.-W."/>
        </authorList>
    </citation>
    <scope>NUCLEOTIDE SEQUENCE [LARGE SCALE GENOMIC DNA]</scope>
    <source>
        <strain evidence="9 10">DSM 27467</strain>
    </source>
</reference>
<feature type="binding site" description="covalent" evidence="4">
    <location>
        <position position="91"/>
    </location>
    <ligand>
        <name>heme c</name>
        <dbReference type="ChEBI" id="CHEBI:61717"/>
        <label>1</label>
    </ligand>
</feature>
<dbReference type="Pfam" id="PF00034">
    <property type="entry name" value="Cytochrom_C"/>
    <property type="match status" value="1"/>
</dbReference>
<evidence type="ECO:0000256" key="3">
    <source>
        <dbReference type="ARBA" id="ARBA00023004"/>
    </source>
</evidence>
<keyword evidence="2 5" id="KW-0479">Metal-binding</keyword>
<dbReference type="Gene3D" id="1.10.760.10">
    <property type="entry name" value="Cytochrome c-like domain"/>
    <property type="match status" value="2"/>
</dbReference>
<feature type="region of interest" description="Disordered" evidence="6">
    <location>
        <begin position="1"/>
        <end position="30"/>
    </location>
</feature>
<evidence type="ECO:0000256" key="4">
    <source>
        <dbReference type="PIRSR" id="PIRSR000018-50"/>
    </source>
</evidence>
<keyword evidence="3 5" id="KW-0408">Iron</keyword>
<dbReference type="SUPFAM" id="SSF46626">
    <property type="entry name" value="Cytochrome c"/>
    <property type="match status" value="3"/>
</dbReference>
<gene>
    <name evidence="9" type="ORF">H9K76_04135</name>
</gene>
<dbReference type="KEGG" id="drg:H9K76_04135"/>
<feature type="binding site" description="covalent" evidence="4">
    <location>
        <position position="88"/>
    </location>
    <ligand>
        <name>heme c</name>
        <dbReference type="ChEBI" id="CHEBI:61717"/>
        <label>1</label>
    </ligand>
</feature>
<dbReference type="Proteomes" id="UP000515811">
    <property type="component" value="Chromosome"/>
</dbReference>
<protein>
    <submittedName>
        <fullName evidence="9">C-type cytochrome</fullName>
    </submittedName>
</protein>
<dbReference type="GO" id="GO:0020037">
    <property type="term" value="F:heme binding"/>
    <property type="evidence" value="ECO:0007669"/>
    <property type="project" value="InterPro"/>
</dbReference>
<feature type="binding site" description="axial binding residue" evidence="5">
    <location>
        <position position="92"/>
    </location>
    <ligand>
        <name>heme c</name>
        <dbReference type="ChEBI" id="CHEBI:61717"/>
        <label>1</label>
    </ligand>
    <ligandPart>
        <name>Fe</name>
        <dbReference type="ChEBI" id="CHEBI:18248"/>
    </ligandPart>
</feature>
<organism evidence="9 10">
    <name type="scientific">Diaphorobacter ruginosibacter</name>
    <dbReference type="NCBI Taxonomy" id="1715720"/>
    <lineage>
        <taxon>Bacteria</taxon>
        <taxon>Pseudomonadati</taxon>
        <taxon>Pseudomonadota</taxon>
        <taxon>Betaproteobacteria</taxon>
        <taxon>Burkholderiales</taxon>
        <taxon>Comamonadaceae</taxon>
        <taxon>Diaphorobacter</taxon>
    </lineage>
</organism>
<evidence type="ECO:0000259" key="8">
    <source>
        <dbReference type="PROSITE" id="PS51007"/>
    </source>
</evidence>
<evidence type="ECO:0000256" key="6">
    <source>
        <dbReference type="SAM" id="MobiDB-lite"/>
    </source>
</evidence>
<evidence type="ECO:0000313" key="9">
    <source>
        <dbReference type="EMBL" id="QNN58066.1"/>
    </source>
</evidence>
<dbReference type="GO" id="GO:0016614">
    <property type="term" value="F:oxidoreductase activity, acting on CH-OH group of donors"/>
    <property type="evidence" value="ECO:0007669"/>
    <property type="project" value="InterPro"/>
</dbReference>
<evidence type="ECO:0000256" key="7">
    <source>
        <dbReference type="SAM" id="Phobius"/>
    </source>
</evidence>
<evidence type="ECO:0000256" key="5">
    <source>
        <dbReference type="PIRSR" id="PIRSR000018-51"/>
    </source>
</evidence>
<dbReference type="InterPro" id="IPR051459">
    <property type="entry name" value="Cytochrome_c-type_DH"/>
</dbReference>
<keyword evidence="1 4" id="KW-0349">Heme</keyword>
<feature type="domain" description="Cytochrome c" evidence="8">
    <location>
        <begin position="340"/>
        <end position="432"/>
    </location>
</feature>
<dbReference type="PROSITE" id="PS51007">
    <property type="entry name" value="CYTC"/>
    <property type="match status" value="3"/>
</dbReference>
<feature type="domain" description="Cytochrome c" evidence="8">
    <location>
        <begin position="220"/>
        <end position="327"/>
    </location>
</feature>
<evidence type="ECO:0000256" key="2">
    <source>
        <dbReference type="ARBA" id="ARBA00022723"/>
    </source>
</evidence>
<dbReference type="InterPro" id="IPR036909">
    <property type="entry name" value="Cyt_c-like_dom_sf"/>
</dbReference>
<keyword evidence="7" id="KW-0472">Membrane</keyword>
<keyword evidence="7" id="KW-0812">Transmembrane</keyword>
<name>A0A7G9RR41_9BURK</name>
<evidence type="ECO:0000313" key="10">
    <source>
        <dbReference type="Proteomes" id="UP000515811"/>
    </source>
</evidence>
<dbReference type="GO" id="GO:0005506">
    <property type="term" value="F:iron ion binding"/>
    <property type="evidence" value="ECO:0007669"/>
    <property type="project" value="InterPro"/>
</dbReference>
<keyword evidence="7" id="KW-1133">Transmembrane helix</keyword>
<dbReference type="InterPro" id="IPR014353">
    <property type="entry name" value="Membr-bd_ADH_cyt_c"/>
</dbReference>
<evidence type="ECO:0000256" key="1">
    <source>
        <dbReference type="ARBA" id="ARBA00022617"/>
    </source>
</evidence>